<evidence type="ECO:0000313" key="7">
    <source>
        <dbReference type="EMBL" id="AWB35727.1"/>
    </source>
</evidence>
<dbReference type="InterPro" id="IPR007485">
    <property type="entry name" value="LPS_assembly_LptE"/>
</dbReference>
<keyword evidence="1" id="KW-0732">Signal</keyword>
<evidence type="ECO:0000256" key="4">
    <source>
        <dbReference type="ARBA" id="ARBA00023237"/>
    </source>
</evidence>
<sequence>MLALTILLTACGFRLQGTTPLPFERLSITIPDNTQFGADVRRAIRAASPDTVIVSNEPLLKGEKPNFQAQLQQVSVSRNIREVSLNPQGRVEEYELTLIFTFRLVNARSEIILPDTTLVTVRDLPYDDNVVQAKEGEIATLFEQMQRSMVDRLMRRITSPDVIQTYERLERKAAQEK</sequence>
<organism evidence="7 8">
    <name type="scientific">Orrella marina</name>
    <dbReference type="NCBI Taxonomy" id="2163011"/>
    <lineage>
        <taxon>Bacteria</taxon>
        <taxon>Pseudomonadati</taxon>
        <taxon>Pseudomonadota</taxon>
        <taxon>Betaproteobacteria</taxon>
        <taxon>Burkholderiales</taxon>
        <taxon>Alcaligenaceae</taxon>
        <taxon>Orrella</taxon>
    </lineage>
</organism>
<evidence type="ECO:0000256" key="3">
    <source>
        <dbReference type="ARBA" id="ARBA00023139"/>
    </source>
</evidence>
<dbReference type="Pfam" id="PF04390">
    <property type="entry name" value="LptE"/>
    <property type="match status" value="1"/>
</dbReference>
<comment type="similarity">
    <text evidence="6">Belongs to the LptE lipoprotein family.</text>
</comment>
<accession>A0A2R4XPJ9</accession>
<dbReference type="Gene3D" id="3.30.160.150">
    <property type="entry name" value="Lipoprotein like domain"/>
    <property type="match status" value="1"/>
</dbReference>
<keyword evidence="2 6" id="KW-0472">Membrane</keyword>
<dbReference type="GO" id="GO:0043165">
    <property type="term" value="P:Gram-negative-bacterium-type cell outer membrane assembly"/>
    <property type="evidence" value="ECO:0007669"/>
    <property type="project" value="UniProtKB-UniRule"/>
</dbReference>
<reference evidence="7 8" key="1">
    <citation type="submission" date="2018-04" db="EMBL/GenBank/DDBJ databases">
        <title>Bordetella sp. HZ20 isolated from seawater.</title>
        <authorList>
            <person name="Sun C."/>
        </authorList>
    </citation>
    <scope>NUCLEOTIDE SEQUENCE [LARGE SCALE GENOMIC DNA]</scope>
    <source>
        <strain evidence="7 8">HZ20</strain>
    </source>
</reference>
<dbReference type="GO" id="GO:0001530">
    <property type="term" value="F:lipopolysaccharide binding"/>
    <property type="evidence" value="ECO:0007669"/>
    <property type="project" value="TreeGrafter"/>
</dbReference>
<dbReference type="AlphaFoldDB" id="A0A2R4XPJ9"/>
<comment type="subunit">
    <text evidence="6">Component of the lipopolysaccharide transport and assembly complex. Interacts with LptD.</text>
</comment>
<dbReference type="PANTHER" id="PTHR38098:SF1">
    <property type="entry name" value="LPS-ASSEMBLY LIPOPROTEIN LPTE"/>
    <property type="match status" value="1"/>
</dbReference>
<evidence type="ECO:0000313" key="8">
    <source>
        <dbReference type="Proteomes" id="UP000244571"/>
    </source>
</evidence>
<dbReference type="PANTHER" id="PTHR38098">
    <property type="entry name" value="LPS-ASSEMBLY LIPOPROTEIN LPTE"/>
    <property type="match status" value="1"/>
</dbReference>
<keyword evidence="4 6" id="KW-0998">Cell outer membrane</keyword>
<dbReference type="HAMAP" id="MF_01186">
    <property type="entry name" value="LPS_assembly_LptE"/>
    <property type="match status" value="1"/>
</dbReference>
<evidence type="ECO:0000256" key="5">
    <source>
        <dbReference type="ARBA" id="ARBA00023288"/>
    </source>
</evidence>
<dbReference type="GO" id="GO:0015920">
    <property type="term" value="P:lipopolysaccharide transport"/>
    <property type="evidence" value="ECO:0007669"/>
    <property type="project" value="TreeGrafter"/>
</dbReference>
<dbReference type="Proteomes" id="UP000244571">
    <property type="component" value="Chromosome"/>
</dbReference>
<dbReference type="GO" id="GO:1990351">
    <property type="term" value="C:transporter complex"/>
    <property type="evidence" value="ECO:0007669"/>
    <property type="project" value="TreeGrafter"/>
</dbReference>
<dbReference type="EMBL" id="CP028901">
    <property type="protein sequence ID" value="AWB35727.1"/>
    <property type="molecule type" value="Genomic_DNA"/>
</dbReference>
<proteinExistence type="inferred from homology"/>
<dbReference type="KEGG" id="boz:DBV39_08530"/>
<evidence type="ECO:0000256" key="2">
    <source>
        <dbReference type="ARBA" id="ARBA00023136"/>
    </source>
</evidence>
<evidence type="ECO:0000256" key="6">
    <source>
        <dbReference type="HAMAP-Rule" id="MF_01186"/>
    </source>
</evidence>
<comment type="function">
    <text evidence="6">Together with LptD, is involved in the assembly of lipopolysaccharide (LPS) at the surface of the outer membrane. Required for the proper assembly of LptD. Binds LPS and may serve as the LPS recognition site at the outer membrane.</text>
</comment>
<dbReference type="GO" id="GO:0009279">
    <property type="term" value="C:cell outer membrane"/>
    <property type="evidence" value="ECO:0007669"/>
    <property type="project" value="UniProtKB-UniRule"/>
</dbReference>
<name>A0A2R4XPJ9_9BURK</name>
<keyword evidence="5" id="KW-0449">Lipoprotein</keyword>
<evidence type="ECO:0000256" key="1">
    <source>
        <dbReference type="ARBA" id="ARBA00022729"/>
    </source>
</evidence>
<gene>
    <name evidence="6" type="primary">lptE</name>
    <name evidence="7" type="ORF">DBV39_08530</name>
</gene>
<keyword evidence="8" id="KW-1185">Reference proteome</keyword>
<dbReference type="OrthoDB" id="5298094at2"/>
<protein>
    <recommendedName>
        <fullName evidence="6">LPS-assembly lipoprotein LptE</fullName>
    </recommendedName>
</protein>
<keyword evidence="3" id="KW-0564">Palmitate</keyword>